<dbReference type="RefSeq" id="XP_033591892.1">
    <property type="nucleotide sequence ID" value="XM_033729111.1"/>
</dbReference>
<dbReference type="Proteomes" id="UP000799767">
    <property type="component" value="Unassembled WGS sequence"/>
</dbReference>
<evidence type="ECO:0000313" key="1">
    <source>
        <dbReference type="EMBL" id="KAF2485323.1"/>
    </source>
</evidence>
<accession>A0A6A6Q0V9</accession>
<sequence>MSQIRNLNAYGLAWTWLAATHLPSARTTVVSREMLEVHLASVCWVQFAWGRQKWGGGKWGERASPPTEAAGRVELLAAGRN</sequence>
<dbReference type="EMBL" id="MU001633">
    <property type="protein sequence ID" value="KAF2485323.1"/>
    <property type="molecule type" value="Genomic_DNA"/>
</dbReference>
<protein>
    <submittedName>
        <fullName evidence="1">Uncharacterized protein</fullName>
    </submittedName>
</protein>
<organism evidence="1 2">
    <name type="scientific">Neohortaea acidophila</name>
    <dbReference type="NCBI Taxonomy" id="245834"/>
    <lineage>
        <taxon>Eukaryota</taxon>
        <taxon>Fungi</taxon>
        <taxon>Dikarya</taxon>
        <taxon>Ascomycota</taxon>
        <taxon>Pezizomycotina</taxon>
        <taxon>Dothideomycetes</taxon>
        <taxon>Dothideomycetidae</taxon>
        <taxon>Mycosphaerellales</taxon>
        <taxon>Teratosphaeriaceae</taxon>
        <taxon>Neohortaea</taxon>
    </lineage>
</organism>
<dbReference type="GeneID" id="54470113"/>
<evidence type="ECO:0000313" key="2">
    <source>
        <dbReference type="Proteomes" id="UP000799767"/>
    </source>
</evidence>
<dbReference type="AlphaFoldDB" id="A0A6A6Q0V9"/>
<proteinExistence type="predicted"/>
<gene>
    <name evidence="1" type="ORF">BDY17DRAFT_100891</name>
</gene>
<keyword evidence="2" id="KW-1185">Reference proteome</keyword>
<dbReference type="OrthoDB" id="427030at2759"/>
<name>A0A6A6Q0V9_9PEZI</name>
<reference evidence="1" key="1">
    <citation type="journal article" date="2020" name="Stud. Mycol.">
        <title>101 Dothideomycetes genomes: a test case for predicting lifestyles and emergence of pathogens.</title>
        <authorList>
            <person name="Haridas S."/>
            <person name="Albert R."/>
            <person name="Binder M."/>
            <person name="Bloem J."/>
            <person name="Labutti K."/>
            <person name="Salamov A."/>
            <person name="Andreopoulos B."/>
            <person name="Baker S."/>
            <person name="Barry K."/>
            <person name="Bills G."/>
            <person name="Bluhm B."/>
            <person name="Cannon C."/>
            <person name="Castanera R."/>
            <person name="Culley D."/>
            <person name="Daum C."/>
            <person name="Ezra D."/>
            <person name="Gonzalez J."/>
            <person name="Henrissat B."/>
            <person name="Kuo A."/>
            <person name="Liang C."/>
            <person name="Lipzen A."/>
            <person name="Lutzoni F."/>
            <person name="Magnuson J."/>
            <person name="Mondo S."/>
            <person name="Nolan M."/>
            <person name="Ohm R."/>
            <person name="Pangilinan J."/>
            <person name="Park H.-J."/>
            <person name="Ramirez L."/>
            <person name="Alfaro M."/>
            <person name="Sun H."/>
            <person name="Tritt A."/>
            <person name="Yoshinaga Y."/>
            <person name="Zwiers L.-H."/>
            <person name="Turgeon B."/>
            <person name="Goodwin S."/>
            <person name="Spatafora J."/>
            <person name="Crous P."/>
            <person name="Grigoriev I."/>
        </authorList>
    </citation>
    <scope>NUCLEOTIDE SEQUENCE</scope>
    <source>
        <strain evidence="1">CBS 113389</strain>
    </source>
</reference>